<dbReference type="GO" id="GO:0005615">
    <property type="term" value="C:extracellular space"/>
    <property type="evidence" value="ECO:0007669"/>
    <property type="project" value="TreeGrafter"/>
</dbReference>
<proteinExistence type="predicted"/>
<dbReference type="PANTHER" id="PTHR46526">
    <property type="entry name" value="CHORDIN"/>
    <property type="match status" value="1"/>
</dbReference>
<dbReference type="SUPFAM" id="SSF57603">
    <property type="entry name" value="FnI-like domain"/>
    <property type="match status" value="1"/>
</dbReference>
<gene>
    <name evidence="2" type="ORF">TDIB3V08_LOCUS7591</name>
</gene>
<dbReference type="EMBL" id="OA568321">
    <property type="protein sequence ID" value="CAD7201390.1"/>
    <property type="molecule type" value="Genomic_DNA"/>
</dbReference>
<dbReference type="GO" id="GO:0030514">
    <property type="term" value="P:negative regulation of BMP signaling pathway"/>
    <property type="evidence" value="ECO:0007669"/>
    <property type="project" value="TreeGrafter"/>
</dbReference>
<dbReference type="AlphaFoldDB" id="A0A7R8VMQ5"/>
<accession>A0A7R8VMQ5</accession>
<dbReference type="GO" id="GO:0009953">
    <property type="term" value="P:dorsal/ventral pattern formation"/>
    <property type="evidence" value="ECO:0007669"/>
    <property type="project" value="TreeGrafter"/>
</dbReference>
<protein>
    <recommendedName>
        <fullName evidence="1">VWFC domain-containing protein</fullName>
    </recommendedName>
</protein>
<feature type="domain" description="VWFC" evidence="1">
    <location>
        <begin position="14"/>
        <end position="86"/>
    </location>
</feature>
<dbReference type="GO" id="GO:0036122">
    <property type="term" value="F:BMP binding"/>
    <property type="evidence" value="ECO:0007669"/>
    <property type="project" value="TreeGrafter"/>
</dbReference>
<organism evidence="2">
    <name type="scientific">Timema douglasi</name>
    <name type="common">Walking stick</name>
    <dbReference type="NCBI Taxonomy" id="61478"/>
    <lineage>
        <taxon>Eukaryota</taxon>
        <taxon>Metazoa</taxon>
        <taxon>Ecdysozoa</taxon>
        <taxon>Arthropoda</taxon>
        <taxon>Hexapoda</taxon>
        <taxon>Insecta</taxon>
        <taxon>Pterygota</taxon>
        <taxon>Neoptera</taxon>
        <taxon>Polyneoptera</taxon>
        <taxon>Phasmatodea</taxon>
        <taxon>Timematodea</taxon>
        <taxon>Timematoidea</taxon>
        <taxon>Timematidae</taxon>
        <taxon>Timema</taxon>
    </lineage>
</organism>
<evidence type="ECO:0000259" key="1">
    <source>
        <dbReference type="Pfam" id="PF00093"/>
    </source>
</evidence>
<dbReference type="InterPro" id="IPR001007">
    <property type="entry name" value="VWF_dom"/>
</dbReference>
<evidence type="ECO:0000313" key="2">
    <source>
        <dbReference type="EMBL" id="CAD7201390.1"/>
    </source>
</evidence>
<dbReference type="PANTHER" id="PTHR46526:SF1">
    <property type="entry name" value="CHORDIN"/>
    <property type="match status" value="1"/>
</dbReference>
<dbReference type="InterPro" id="IPR052278">
    <property type="entry name" value="Chordin-like_regulators"/>
</dbReference>
<dbReference type="Pfam" id="PF00093">
    <property type="entry name" value="VWC"/>
    <property type="match status" value="1"/>
</dbReference>
<sequence length="218" mass="24305">MYSHVQRPTTVQECQFGKQFHELGSSWPADLGPPFGVMYCIRCECVPIQKKRRIIAKVHCRNIKSECPSPSCEEPVLYPGRCCKSCPGDLANAPVVLSSTAEDREIEGHQPIRRPHDKSVERCTKQAVTEMSRLAAAGKLVRACSGSVSDLVCREIARSSTKRIKLKASELIYLLRAIIEVMLHAPLAPALCLSCIILPLLQCSHRKDHLPVNRCYNI</sequence>
<name>A0A7R8VMQ5_TIMDO</name>
<reference evidence="2" key="1">
    <citation type="submission" date="2020-11" db="EMBL/GenBank/DDBJ databases">
        <authorList>
            <person name="Tran Van P."/>
        </authorList>
    </citation>
    <scope>NUCLEOTIDE SEQUENCE</scope>
</reference>